<dbReference type="PANTHER" id="PTHR12570:SF82">
    <property type="entry name" value="NIPA-LIKE PROTEIN 3"/>
    <property type="match status" value="1"/>
</dbReference>
<sequence length="438" mass="49787">MSSVNLAANTICAGWVLNFKISLKDYRDTIIVTFGAVWIAIFAAIEEKERSLSDLIELYTRPVFIIYFLIYQIILCALIFAELYLRKRYRYFRSKLSDSESSPLMIQDTMLDLEDSLFKSNLNADSNNKTLNRDSFSVNIDDMPSNLAGNYDADTEILESRCYQNEYLISKKNSTIIKNNGTMSNSLKQNSDVVETTPLLSNGEFTNIQGRAQNSLTRSPFDNENNTKMQVESIRFAESSSSVTRADSEQLVSNFNVTNNDFVKNILKTENASGLLSGFISGLICSMSILFTKTSVELLSLTLKGDNQFRSPLSWFIVFSLVSAALGNLHSFHAGEQPNLLQPAQRHFAVSNTYGAVWPSRRLSRRCVTSKKTVPINSKTLIDLEICFPYLCLCFVYIFHAYYHPSLLVLETITPSPLISHTIRHFYNFYKINLKYKY</sequence>
<comment type="subcellular location">
    <subcellularLocation>
        <location evidence="1">Membrane</location>
        <topology evidence="1">Multi-pass membrane protein</topology>
    </subcellularLocation>
</comment>
<keyword evidence="7" id="KW-1185">Reference proteome</keyword>
<evidence type="ECO:0000256" key="4">
    <source>
        <dbReference type="ARBA" id="ARBA00023136"/>
    </source>
</evidence>
<feature type="transmembrane region" description="Helical" evidence="5">
    <location>
        <begin position="381"/>
        <end position="403"/>
    </location>
</feature>
<accession>A0A1R1YHP5</accession>
<dbReference type="GO" id="GO:0016020">
    <property type="term" value="C:membrane"/>
    <property type="evidence" value="ECO:0007669"/>
    <property type="project" value="UniProtKB-SubCell"/>
</dbReference>
<evidence type="ECO:0000256" key="3">
    <source>
        <dbReference type="ARBA" id="ARBA00022989"/>
    </source>
</evidence>
<dbReference type="GO" id="GO:0015095">
    <property type="term" value="F:magnesium ion transmembrane transporter activity"/>
    <property type="evidence" value="ECO:0007669"/>
    <property type="project" value="InterPro"/>
</dbReference>
<organism evidence="6 7">
    <name type="scientific">Smittium culicis</name>
    <dbReference type="NCBI Taxonomy" id="133412"/>
    <lineage>
        <taxon>Eukaryota</taxon>
        <taxon>Fungi</taxon>
        <taxon>Fungi incertae sedis</taxon>
        <taxon>Zoopagomycota</taxon>
        <taxon>Kickxellomycotina</taxon>
        <taxon>Harpellomycetes</taxon>
        <taxon>Harpellales</taxon>
        <taxon>Legeriomycetaceae</taxon>
        <taxon>Smittium</taxon>
    </lineage>
</organism>
<dbReference type="AlphaFoldDB" id="A0A1R1YHP5"/>
<evidence type="ECO:0000313" key="7">
    <source>
        <dbReference type="Proteomes" id="UP000187283"/>
    </source>
</evidence>
<keyword evidence="4 5" id="KW-0472">Membrane</keyword>
<feature type="transmembrane region" description="Helical" evidence="5">
    <location>
        <begin position="274"/>
        <end position="292"/>
    </location>
</feature>
<feature type="transmembrane region" description="Helical" evidence="5">
    <location>
        <begin position="65"/>
        <end position="85"/>
    </location>
</feature>
<dbReference type="Proteomes" id="UP000187283">
    <property type="component" value="Unassembled WGS sequence"/>
</dbReference>
<dbReference type="EMBL" id="LSSN01000019">
    <property type="protein sequence ID" value="OMJ26442.1"/>
    <property type="molecule type" value="Genomic_DNA"/>
</dbReference>
<keyword evidence="2 5" id="KW-0812">Transmembrane</keyword>
<reference evidence="6 7" key="1">
    <citation type="submission" date="2017-01" db="EMBL/GenBank/DDBJ databases">
        <authorList>
            <person name="Mah S.A."/>
            <person name="Swanson W.J."/>
            <person name="Moy G.W."/>
            <person name="Vacquier V.D."/>
        </authorList>
    </citation>
    <scope>NUCLEOTIDE SEQUENCE [LARGE SCALE GENOMIC DNA]</scope>
    <source>
        <strain evidence="6 7">GSMNP</strain>
    </source>
</reference>
<gene>
    <name evidence="6" type="ORF">AYI70_g152</name>
</gene>
<dbReference type="InterPro" id="IPR008521">
    <property type="entry name" value="Mg_trans_NIPA"/>
</dbReference>
<evidence type="ECO:0000256" key="5">
    <source>
        <dbReference type="SAM" id="Phobius"/>
    </source>
</evidence>
<dbReference type="PANTHER" id="PTHR12570">
    <property type="match status" value="1"/>
</dbReference>
<proteinExistence type="predicted"/>
<protein>
    <submittedName>
        <fullName evidence="6">Uncharacterized protein</fullName>
    </submittedName>
</protein>
<feature type="transmembrane region" description="Helical" evidence="5">
    <location>
        <begin position="312"/>
        <end position="329"/>
    </location>
</feature>
<dbReference type="OrthoDB" id="2504919at2759"/>
<keyword evidence="3 5" id="KW-1133">Transmembrane helix</keyword>
<evidence type="ECO:0000256" key="1">
    <source>
        <dbReference type="ARBA" id="ARBA00004141"/>
    </source>
</evidence>
<name>A0A1R1YHP5_9FUNG</name>
<evidence type="ECO:0000256" key="2">
    <source>
        <dbReference type="ARBA" id="ARBA00022692"/>
    </source>
</evidence>
<feature type="transmembrane region" description="Helical" evidence="5">
    <location>
        <begin position="29"/>
        <end position="45"/>
    </location>
</feature>
<evidence type="ECO:0000313" key="6">
    <source>
        <dbReference type="EMBL" id="OMJ26442.1"/>
    </source>
</evidence>
<comment type="caution">
    <text evidence="6">The sequence shown here is derived from an EMBL/GenBank/DDBJ whole genome shotgun (WGS) entry which is preliminary data.</text>
</comment>